<dbReference type="InterPro" id="IPR036428">
    <property type="entry name" value="PCD_sf"/>
</dbReference>
<dbReference type="PANTHER" id="PTHR12599:SF0">
    <property type="entry name" value="PTERIN-4-ALPHA-CARBINOLAMINE DEHYDRATASE"/>
    <property type="match status" value="1"/>
</dbReference>
<dbReference type="Gene3D" id="3.30.1360.20">
    <property type="entry name" value="Transcriptional coactivator/pterin dehydratase"/>
    <property type="match status" value="1"/>
</dbReference>
<evidence type="ECO:0000256" key="1">
    <source>
        <dbReference type="ARBA" id="ARBA00001554"/>
    </source>
</evidence>
<evidence type="ECO:0000256" key="2">
    <source>
        <dbReference type="ARBA" id="ARBA00006472"/>
    </source>
</evidence>
<comment type="similarity">
    <text evidence="2 4">Belongs to the pterin-4-alpha-carbinolamine dehydratase family.</text>
</comment>
<name>A0A2S9YYC9_9BACT</name>
<dbReference type="GO" id="GO:0008124">
    <property type="term" value="F:4-alpha-hydroxytetrahydrobiopterin dehydratase activity"/>
    <property type="evidence" value="ECO:0007669"/>
    <property type="project" value="UniProtKB-UniRule"/>
</dbReference>
<dbReference type="EMBL" id="PVNL01000003">
    <property type="protein sequence ID" value="PRQ10098.1"/>
    <property type="molecule type" value="Genomic_DNA"/>
</dbReference>
<dbReference type="Pfam" id="PF01329">
    <property type="entry name" value="Pterin_4a"/>
    <property type="match status" value="1"/>
</dbReference>
<protein>
    <recommendedName>
        <fullName evidence="4">Putative pterin-4-alpha-carbinolamine dehydratase</fullName>
        <shortName evidence="4">PHS</shortName>
        <ecNumber evidence="4">4.2.1.96</ecNumber>
    </recommendedName>
    <alternativeName>
        <fullName evidence="4">4-alpha-hydroxy-tetrahydropterin dehydratase</fullName>
    </alternativeName>
    <alternativeName>
        <fullName evidence="4">Pterin carbinolamine dehydratase</fullName>
        <shortName evidence="4">PCD</shortName>
    </alternativeName>
</protein>
<dbReference type="OrthoDB" id="15077at2"/>
<dbReference type="EC" id="4.2.1.96" evidence="4"/>
<proteinExistence type="inferred from homology"/>
<gene>
    <name evidence="5" type="primary">phhB</name>
    <name evidence="5" type="ORF">ENSA7_01430</name>
</gene>
<comment type="catalytic activity">
    <reaction evidence="1 4">
        <text>(4aS,6R)-4a-hydroxy-L-erythro-5,6,7,8-tetrahydrobiopterin = (6R)-L-erythro-6,7-dihydrobiopterin + H2O</text>
        <dbReference type="Rhea" id="RHEA:11920"/>
        <dbReference type="ChEBI" id="CHEBI:15377"/>
        <dbReference type="ChEBI" id="CHEBI:15642"/>
        <dbReference type="ChEBI" id="CHEBI:43120"/>
        <dbReference type="EC" id="4.2.1.96"/>
    </reaction>
</comment>
<accession>A0A2S9YYC9</accession>
<dbReference type="HAMAP" id="MF_00434">
    <property type="entry name" value="Pterin_4_alpha"/>
    <property type="match status" value="1"/>
</dbReference>
<evidence type="ECO:0000313" key="5">
    <source>
        <dbReference type="EMBL" id="PRQ10098.1"/>
    </source>
</evidence>
<comment type="caution">
    <text evidence="5">The sequence shown here is derived from an EMBL/GenBank/DDBJ whole genome shotgun (WGS) entry which is preliminary data.</text>
</comment>
<evidence type="ECO:0000256" key="3">
    <source>
        <dbReference type="ARBA" id="ARBA00023239"/>
    </source>
</evidence>
<dbReference type="Proteomes" id="UP000238823">
    <property type="component" value="Unassembled WGS sequence"/>
</dbReference>
<dbReference type="SUPFAM" id="SSF55248">
    <property type="entry name" value="PCD-like"/>
    <property type="match status" value="1"/>
</dbReference>
<dbReference type="InterPro" id="IPR001533">
    <property type="entry name" value="Pterin_deHydtase"/>
</dbReference>
<dbReference type="AlphaFoldDB" id="A0A2S9YYC9"/>
<organism evidence="5 6">
    <name type="scientific">Enhygromyxa salina</name>
    <dbReference type="NCBI Taxonomy" id="215803"/>
    <lineage>
        <taxon>Bacteria</taxon>
        <taxon>Pseudomonadati</taxon>
        <taxon>Myxococcota</taxon>
        <taxon>Polyangia</taxon>
        <taxon>Nannocystales</taxon>
        <taxon>Nannocystaceae</taxon>
        <taxon>Enhygromyxa</taxon>
    </lineage>
</organism>
<reference evidence="5 6" key="1">
    <citation type="submission" date="2018-03" db="EMBL/GenBank/DDBJ databases">
        <title>Draft Genome Sequences of the Obligatory Marine Myxobacteria Enhygromyxa salina SWB007.</title>
        <authorList>
            <person name="Poehlein A."/>
            <person name="Moghaddam J.A."/>
            <person name="Harms H."/>
            <person name="Alanjari M."/>
            <person name="Koenig G.M."/>
            <person name="Daniel R."/>
            <person name="Schaeberle T.F."/>
        </authorList>
    </citation>
    <scope>NUCLEOTIDE SEQUENCE [LARGE SCALE GENOMIC DNA]</scope>
    <source>
        <strain evidence="5 6">SWB007</strain>
    </source>
</reference>
<keyword evidence="3 4" id="KW-0456">Lyase</keyword>
<evidence type="ECO:0000256" key="4">
    <source>
        <dbReference type="HAMAP-Rule" id="MF_00434"/>
    </source>
</evidence>
<evidence type="ECO:0000313" key="6">
    <source>
        <dbReference type="Proteomes" id="UP000238823"/>
    </source>
</evidence>
<sequence>MPAPENRLLDQAAREAALAALDGWTLDDRLRKKFCFADFPAAIGFMTAVAFDAERLNHHPNWTNVYNRVEIELWSHDLGGVSSLCVELAKAMERRCGAM</sequence>
<dbReference type="PANTHER" id="PTHR12599">
    <property type="entry name" value="PTERIN-4-ALPHA-CARBINOLAMINE DEHYDRATASE"/>
    <property type="match status" value="1"/>
</dbReference>
<dbReference type="GO" id="GO:0006729">
    <property type="term" value="P:tetrahydrobiopterin biosynthetic process"/>
    <property type="evidence" value="ECO:0007669"/>
    <property type="project" value="InterPro"/>
</dbReference>